<evidence type="ECO:0000256" key="2">
    <source>
        <dbReference type="ARBA" id="ARBA00012438"/>
    </source>
</evidence>
<keyword evidence="7" id="KW-0067">ATP-binding</keyword>
<sequence length="582" mass="67260">MKTYRNKSAFLLLFFLIRTSTSNAQPYQSLPLQPDKLRYAREIEQEAITKKDTLLMAEAYYLYGKVYVAARDYLKGKNYFVKSLRIVEQQRKFDKVSRIYTRLSKLEIDQSNGAKALEYGRLALAYVRNGSKRQIISAYQVIGNAYVVICRDSLANNRKHPLQDSLFYYCKLNERIAYESKDTLGIAAVSSTFGELYRYQRNVKAFQYYRTALAQYKAIGHTHNQAKTVQELALTYLRFNQPDEAFPLLQEAERMYKALNIREFYTEKSFAEACLQYYQQKKDWEKAFEQAQLVRTYEQGQMIADRDGAVSRLSVEYDIEKKEAQLKSQHRELALSKENQQTQQRFLMVLSTLLLGTVIASGAFYRLSRKNRRLSLHNAALVQEQNHRVKNNLQLVSSLLSLQSNRLSDESARNAVEDSQRRIEVMSLLQRKLYDDENLAAVNLADFIRELIKMGLQTFELDQVEVTCQIPPALTLPADYIMRVGLIVNELITNACKYAFPEHPCPALRIEASLDKTTFRLEVADNGKGLDESSLPLKSFGMRLIQMQVEQLYGTYRIGNKGGMTFDMVFNLLPTATKWKKI</sequence>
<protein>
    <recommendedName>
        <fullName evidence="2">histidine kinase</fullName>
        <ecNumber evidence="2">2.7.13.3</ecNumber>
    </recommendedName>
</protein>
<comment type="catalytic activity">
    <reaction evidence="1">
        <text>ATP + protein L-histidine = ADP + protein N-phospho-L-histidine.</text>
        <dbReference type="EC" id="2.7.13.3"/>
    </reaction>
</comment>
<dbReference type="Proteomes" id="UP000198598">
    <property type="component" value="Unassembled WGS sequence"/>
</dbReference>
<dbReference type="EC" id="2.7.13.3" evidence="2"/>
<evidence type="ECO:0000256" key="6">
    <source>
        <dbReference type="ARBA" id="ARBA00022777"/>
    </source>
</evidence>
<keyword evidence="6 12" id="KW-0418">Kinase</keyword>
<dbReference type="Gene3D" id="3.30.450.20">
    <property type="entry name" value="PAS domain"/>
    <property type="match status" value="1"/>
</dbReference>
<reference evidence="12 13" key="1">
    <citation type="submission" date="2016-10" db="EMBL/GenBank/DDBJ databases">
        <authorList>
            <person name="de Groot N.N."/>
        </authorList>
    </citation>
    <scope>NUCLEOTIDE SEQUENCE [LARGE SCALE GENOMIC DNA]</scope>
    <source>
        <strain evidence="12 13">DSM 26130</strain>
    </source>
</reference>
<dbReference type="Pfam" id="PF07568">
    <property type="entry name" value="HisKA_2"/>
    <property type="match status" value="1"/>
</dbReference>
<accession>A0A1I1UKA0</accession>
<dbReference type="CDD" id="cd16936">
    <property type="entry name" value="HATPase_RsbW-like"/>
    <property type="match status" value="1"/>
</dbReference>
<dbReference type="Gene3D" id="1.25.40.10">
    <property type="entry name" value="Tetratricopeptide repeat domain"/>
    <property type="match status" value="2"/>
</dbReference>
<dbReference type="EMBL" id="FOLQ01000006">
    <property type="protein sequence ID" value="SFD71282.1"/>
    <property type="molecule type" value="Genomic_DNA"/>
</dbReference>
<evidence type="ECO:0000256" key="9">
    <source>
        <dbReference type="SAM" id="Phobius"/>
    </source>
</evidence>
<feature type="chain" id="PRO_5011727219" description="histidine kinase" evidence="10">
    <location>
        <begin position="25"/>
        <end position="582"/>
    </location>
</feature>
<keyword evidence="3" id="KW-0597">Phosphoprotein</keyword>
<keyword evidence="10" id="KW-0732">Signal</keyword>
<dbReference type="InterPro" id="IPR036890">
    <property type="entry name" value="HATPase_C_sf"/>
</dbReference>
<name>A0A1I1UKA0_9BACT</name>
<evidence type="ECO:0000256" key="8">
    <source>
        <dbReference type="PROSITE-ProRule" id="PRU00339"/>
    </source>
</evidence>
<dbReference type="InterPro" id="IPR003594">
    <property type="entry name" value="HATPase_dom"/>
</dbReference>
<feature type="transmembrane region" description="Helical" evidence="9">
    <location>
        <begin position="346"/>
        <end position="365"/>
    </location>
</feature>
<dbReference type="PROSITE" id="PS50109">
    <property type="entry name" value="HIS_KIN"/>
    <property type="match status" value="1"/>
</dbReference>
<keyword evidence="8" id="KW-0802">TPR repeat</keyword>
<gene>
    <name evidence="12" type="ORF">SAMN05216167_106306</name>
</gene>
<dbReference type="InterPro" id="IPR011495">
    <property type="entry name" value="Sig_transdc_His_kin_sub2_dim/P"/>
</dbReference>
<dbReference type="Pfam" id="PF13581">
    <property type="entry name" value="HATPase_c_2"/>
    <property type="match status" value="1"/>
</dbReference>
<keyword evidence="4" id="KW-0808">Transferase</keyword>
<dbReference type="OrthoDB" id="9767435at2"/>
<feature type="domain" description="Histidine kinase" evidence="11">
    <location>
        <begin position="384"/>
        <end position="574"/>
    </location>
</feature>
<evidence type="ECO:0000256" key="3">
    <source>
        <dbReference type="ARBA" id="ARBA00022553"/>
    </source>
</evidence>
<keyword evidence="9" id="KW-0472">Membrane</keyword>
<dbReference type="STRING" id="662367.SAMN05216167_106306"/>
<evidence type="ECO:0000313" key="12">
    <source>
        <dbReference type="EMBL" id="SFD71282.1"/>
    </source>
</evidence>
<evidence type="ECO:0000256" key="5">
    <source>
        <dbReference type="ARBA" id="ARBA00022741"/>
    </source>
</evidence>
<proteinExistence type="predicted"/>
<evidence type="ECO:0000256" key="1">
    <source>
        <dbReference type="ARBA" id="ARBA00000085"/>
    </source>
</evidence>
<dbReference type="GO" id="GO:0004673">
    <property type="term" value="F:protein histidine kinase activity"/>
    <property type="evidence" value="ECO:0007669"/>
    <property type="project" value="UniProtKB-EC"/>
</dbReference>
<dbReference type="PANTHER" id="PTHR41523:SF8">
    <property type="entry name" value="ETHYLENE RESPONSE SENSOR PROTEIN"/>
    <property type="match status" value="1"/>
</dbReference>
<evidence type="ECO:0000313" key="13">
    <source>
        <dbReference type="Proteomes" id="UP000198598"/>
    </source>
</evidence>
<organism evidence="12 13">
    <name type="scientific">Spirosoma endophyticum</name>
    <dbReference type="NCBI Taxonomy" id="662367"/>
    <lineage>
        <taxon>Bacteria</taxon>
        <taxon>Pseudomonadati</taxon>
        <taxon>Bacteroidota</taxon>
        <taxon>Cytophagia</taxon>
        <taxon>Cytophagales</taxon>
        <taxon>Cytophagaceae</taxon>
        <taxon>Spirosoma</taxon>
    </lineage>
</organism>
<dbReference type="RefSeq" id="WP_093828631.1">
    <property type="nucleotide sequence ID" value="NZ_FOLQ01000006.1"/>
</dbReference>
<dbReference type="Pfam" id="PF13424">
    <property type="entry name" value="TPR_12"/>
    <property type="match status" value="1"/>
</dbReference>
<keyword evidence="13" id="KW-1185">Reference proteome</keyword>
<evidence type="ECO:0000259" key="11">
    <source>
        <dbReference type="PROSITE" id="PS50109"/>
    </source>
</evidence>
<dbReference type="InterPro" id="IPR011990">
    <property type="entry name" value="TPR-like_helical_dom_sf"/>
</dbReference>
<keyword evidence="5" id="KW-0547">Nucleotide-binding</keyword>
<keyword evidence="9" id="KW-1133">Transmembrane helix</keyword>
<dbReference type="GO" id="GO:0005524">
    <property type="term" value="F:ATP binding"/>
    <property type="evidence" value="ECO:0007669"/>
    <property type="project" value="UniProtKB-KW"/>
</dbReference>
<evidence type="ECO:0000256" key="4">
    <source>
        <dbReference type="ARBA" id="ARBA00022679"/>
    </source>
</evidence>
<dbReference type="SUPFAM" id="SSF55874">
    <property type="entry name" value="ATPase domain of HSP90 chaperone/DNA topoisomerase II/histidine kinase"/>
    <property type="match status" value="1"/>
</dbReference>
<dbReference type="InterPro" id="IPR005467">
    <property type="entry name" value="His_kinase_dom"/>
</dbReference>
<evidence type="ECO:0000256" key="7">
    <source>
        <dbReference type="ARBA" id="ARBA00022840"/>
    </source>
</evidence>
<dbReference type="InterPro" id="IPR019734">
    <property type="entry name" value="TPR_rpt"/>
</dbReference>
<dbReference type="SUPFAM" id="SSF48452">
    <property type="entry name" value="TPR-like"/>
    <property type="match status" value="1"/>
</dbReference>
<dbReference type="SMART" id="SM00387">
    <property type="entry name" value="HATPase_c"/>
    <property type="match status" value="1"/>
</dbReference>
<dbReference type="AlphaFoldDB" id="A0A1I1UKA0"/>
<evidence type="ECO:0000256" key="10">
    <source>
        <dbReference type="SAM" id="SignalP"/>
    </source>
</evidence>
<dbReference type="PANTHER" id="PTHR41523">
    <property type="entry name" value="TWO-COMPONENT SYSTEM SENSOR PROTEIN"/>
    <property type="match status" value="1"/>
</dbReference>
<dbReference type="PROSITE" id="PS50005">
    <property type="entry name" value="TPR"/>
    <property type="match status" value="1"/>
</dbReference>
<feature type="signal peptide" evidence="10">
    <location>
        <begin position="1"/>
        <end position="24"/>
    </location>
</feature>
<dbReference type="Gene3D" id="3.30.565.10">
    <property type="entry name" value="Histidine kinase-like ATPase, C-terminal domain"/>
    <property type="match status" value="1"/>
</dbReference>
<feature type="repeat" description="TPR" evidence="8">
    <location>
        <begin position="57"/>
        <end position="90"/>
    </location>
</feature>
<keyword evidence="9" id="KW-0812">Transmembrane</keyword>